<evidence type="ECO:0000256" key="1">
    <source>
        <dbReference type="SAM" id="MobiDB-lite"/>
    </source>
</evidence>
<dbReference type="AlphaFoldDB" id="A0A8H5BKF4"/>
<protein>
    <recommendedName>
        <fullName evidence="3">DUF6535 domain-containing protein</fullName>
    </recommendedName>
</protein>
<dbReference type="EMBL" id="JAACJJ010000015">
    <property type="protein sequence ID" value="KAF5325010.1"/>
    <property type="molecule type" value="Genomic_DNA"/>
</dbReference>
<dbReference type="Pfam" id="PF20153">
    <property type="entry name" value="DUF6535"/>
    <property type="match status" value="1"/>
</dbReference>
<keyword evidence="2" id="KW-1133">Transmembrane helix</keyword>
<feature type="domain" description="DUF6535" evidence="3">
    <location>
        <begin position="74"/>
        <end position="247"/>
    </location>
</feature>
<feature type="transmembrane region" description="Helical" evidence="2">
    <location>
        <begin position="318"/>
        <end position="340"/>
    </location>
</feature>
<organism evidence="4 5">
    <name type="scientific">Psilocybe cf. subviscida</name>
    <dbReference type="NCBI Taxonomy" id="2480587"/>
    <lineage>
        <taxon>Eukaryota</taxon>
        <taxon>Fungi</taxon>
        <taxon>Dikarya</taxon>
        <taxon>Basidiomycota</taxon>
        <taxon>Agaricomycotina</taxon>
        <taxon>Agaricomycetes</taxon>
        <taxon>Agaricomycetidae</taxon>
        <taxon>Agaricales</taxon>
        <taxon>Agaricineae</taxon>
        <taxon>Strophariaceae</taxon>
        <taxon>Psilocybe</taxon>
    </lineage>
</organism>
<feature type="transmembrane region" description="Helical" evidence="2">
    <location>
        <begin position="166"/>
        <end position="189"/>
    </location>
</feature>
<dbReference type="OrthoDB" id="3235960at2759"/>
<gene>
    <name evidence="4" type="ORF">D9619_009812</name>
</gene>
<feature type="region of interest" description="Disordered" evidence="1">
    <location>
        <begin position="1"/>
        <end position="53"/>
    </location>
</feature>
<feature type="transmembrane region" description="Helical" evidence="2">
    <location>
        <begin position="91"/>
        <end position="110"/>
    </location>
</feature>
<evidence type="ECO:0000259" key="3">
    <source>
        <dbReference type="Pfam" id="PF20153"/>
    </source>
</evidence>
<evidence type="ECO:0000256" key="2">
    <source>
        <dbReference type="SAM" id="Phobius"/>
    </source>
</evidence>
<keyword evidence="2" id="KW-0472">Membrane</keyword>
<keyword evidence="2" id="KW-0812">Transmembrane</keyword>
<evidence type="ECO:0000313" key="5">
    <source>
        <dbReference type="Proteomes" id="UP000567179"/>
    </source>
</evidence>
<feature type="compositionally biased region" description="Polar residues" evidence="1">
    <location>
        <begin position="1"/>
        <end position="12"/>
    </location>
</feature>
<dbReference type="Proteomes" id="UP000567179">
    <property type="component" value="Unassembled WGS sequence"/>
</dbReference>
<dbReference type="InterPro" id="IPR045338">
    <property type="entry name" value="DUF6535"/>
</dbReference>
<accession>A0A8H5BKF4</accession>
<sequence length="552" mass="61614">MSSEPSIATIKSASMPGVNGDPPRPNDNLHNVMHSSPQGDAEPVASNESLGSPDDILDFKTPKPDFDPFERLLKPLLEQDTIQCNAWKDEVQNILIFAGLFSAVTTAFIIESYQRLQPDPNDTIVDLLAHIAERLDNTSINGTVPVLSIVSNANFSPSRPDININVFWFISLVLSLTAALIGIITLQWLREHQRYDSTLQAQQRMAILNARLDSLQQWYVPEIFAGLPLLLQGALVLFFAGMIQFLFALCLKVAIPVTLSICIPLIFLTATTLLPILQIYILQYPFRLSINDNVPSPCPYKSPQSLIFRRIGTHSQTVFKFVASIVVGAYVCTIEITCFIQKLARSQPPVFRSQWPHLQVSQHDRHHQEIQAICDAPSAHWSSIDVSWLSSRSIHAISLQQAKSCQEDNFGTPWTINNMAGFPPEVYDCIRCLHGIQDGTRADHLALYCCAEALFSHAVDKFRNRFASLPPPPPDILESESTDLCFALGQLLNHVYPSDSIHYEANPWITAAFIEDVILRKSQDQSQITVKTLASDAEHGSRWGFFAINDTL</sequence>
<reference evidence="4 5" key="1">
    <citation type="journal article" date="2020" name="ISME J.">
        <title>Uncovering the hidden diversity of litter-decomposition mechanisms in mushroom-forming fungi.</title>
        <authorList>
            <person name="Floudas D."/>
            <person name="Bentzer J."/>
            <person name="Ahren D."/>
            <person name="Johansson T."/>
            <person name="Persson P."/>
            <person name="Tunlid A."/>
        </authorList>
    </citation>
    <scope>NUCLEOTIDE SEQUENCE [LARGE SCALE GENOMIC DNA]</scope>
    <source>
        <strain evidence="4 5">CBS 101986</strain>
    </source>
</reference>
<feature type="transmembrane region" description="Helical" evidence="2">
    <location>
        <begin position="261"/>
        <end position="281"/>
    </location>
</feature>
<keyword evidence="5" id="KW-1185">Reference proteome</keyword>
<feature type="transmembrane region" description="Helical" evidence="2">
    <location>
        <begin position="223"/>
        <end position="249"/>
    </location>
</feature>
<evidence type="ECO:0000313" key="4">
    <source>
        <dbReference type="EMBL" id="KAF5325010.1"/>
    </source>
</evidence>
<proteinExistence type="predicted"/>
<name>A0A8H5BKF4_9AGAR</name>
<comment type="caution">
    <text evidence="4">The sequence shown here is derived from an EMBL/GenBank/DDBJ whole genome shotgun (WGS) entry which is preliminary data.</text>
</comment>